<dbReference type="Proteomes" id="UP000298652">
    <property type="component" value="Chromosome 9"/>
</dbReference>
<protein>
    <submittedName>
        <fullName evidence="2">Uncharacterized protein</fullName>
    </submittedName>
</protein>
<feature type="region of interest" description="Disordered" evidence="1">
    <location>
        <begin position="1"/>
        <end position="67"/>
    </location>
</feature>
<reference evidence="2" key="1">
    <citation type="submission" date="2019-03" db="EMBL/GenBank/DDBJ databases">
        <title>WGS assembly of Setaria viridis.</title>
        <authorList>
            <person name="Huang P."/>
            <person name="Jenkins J."/>
            <person name="Grimwood J."/>
            <person name="Barry K."/>
            <person name="Healey A."/>
            <person name="Mamidi S."/>
            <person name="Sreedasyam A."/>
            <person name="Shu S."/>
            <person name="Feldman M."/>
            <person name="Wu J."/>
            <person name="Yu Y."/>
            <person name="Chen C."/>
            <person name="Johnson J."/>
            <person name="Rokhsar D."/>
            <person name="Baxter I."/>
            <person name="Schmutz J."/>
            <person name="Brutnell T."/>
            <person name="Kellogg E."/>
        </authorList>
    </citation>
    <scope>NUCLEOTIDE SEQUENCE [LARGE SCALE GENOMIC DNA]</scope>
</reference>
<dbReference type="AlphaFoldDB" id="A0A4U6SVE7"/>
<evidence type="ECO:0000256" key="1">
    <source>
        <dbReference type="SAM" id="MobiDB-lite"/>
    </source>
</evidence>
<accession>A0A4U6SVE7</accession>
<dbReference type="Gramene" id="TKV92917">
    <property type="protein sequence ID" value="TKV92917"/>
    <property type="gene ID" value="SEVIR_9G192501v2"/>
</dbReference>
<dbReference type="EMBL" id="CM016560">
    <property type="protein sequence ID" value="TKV92917.1"/>
    <property type="molecule type" value="Genomic_DNA"/>
</dbReference>
<keyword evidence="3" id="KW-1185">Reference proteome</keyword>
<name>A0A4U6SVE7_SETVI</name>
<proteinExistence type="predicted"/>
<feature type="compositionally biased region" description="Low complexity" evidence="1">
    <location>
        <begin position="13"/>
        <end position="29"/>
    </location>
</feature>
<evidence type="ECO:0000313" key="3">
    <source>
        <dbReference type="Proteomes" id="UP000298652"/>
    </source>
</evidence>
<gene>
    <name evidence="2" type="ORF">SEVIR_9G192501v2</name>
</gene>
<sequence>MRRIPRSGARHAPLSPESSLLGSSHASPSRARCYEPPCPRGNNLTSHEALDAAAKPPQQSSPHPRAWCRHSWSSLSMEGPSVGSEGGKMEKRVRRNWREMEGSGWLQW</sequence>
<organism evidence="2 3">
    <name type="scientific">Setaria viridis</name>
    <name type="common">Green bristlegrass</name>
    <name type="synonym">Setaria italica subsp. viridis</name>
    <dbReference type="NCBI Taxonomy" id="4556"/>
    <lineage>
        <taxon>Eukaryota</taxon>
        <taxon>Viridiplantae</taxon>
        <taxon>Streptophyta</taxon>
        <taxon>Embryophyta</taxon>
        <taxon>Tracheophyta</taxon>
        <taxon>Spermatophyta</taxon>
        <taxon>Magnoliopsida</taxon>
        <taxon>Liliopsida</taxon>
        <taxon>Poales</taxon>
        <taxon>Poaceae</taxon>
        <taxon>PACMAD clade</taxon>
        <taxon>Panicoideae</taxon>
        <taxon>Panicodae</taxon>
        <taxon>Paniceae</taxon>
        <taxon>Cenchrinae</taxon>
        <taxon>Setaria</taxon>
    </lineage>
</organism>
<evidence type="ECO:0000313" key="2">
    <source>
        <dbReference type="EMBL" id="TKV92917.1"/>
    </source>
</evidence>